<dbReference type="GO" id="GO:0006865">
    <property type="term" value="P:amino acid transport"/>
    <property type="evidence" value="ECO:0007669"/>
    <property type="project" value="UniProtKB-KW"/>
</dbReference>
<dbReference type="GO" id="GO:0043190">
    <property type="term" value="C:ATP-binding cassette (ABC) transporter complex"/>
    <property type="evidence" value="ECO:0007669"/>
    <property type="project" value="InterPro"/>
</dbReference>
<evidence type="ECO:0000256" key="7">
    <source>
        <dbReference type="ARBA" id="ARBA00022970"/>
    </source>
</evidence>
<accession>A0A658KPC4</accession>
<feature type="transmembrane region" description="Helical" evidence="10">
    <location>
        <begin position="163"/>
        <end position="185"/>
    </location>
</feature>
<evidence type="ECO:0000256" key="4">
    <source>
        <dbReference type="ARBA" id="ARBA00022475"/>
    </source>
</evidence>
<dbReference type="CDD" id="cd06261">
    <property type="entry name" value="TM_PBP2"/>
    <property type="match status" value="1"/>
</dbReference>
<keyword evidence="7" id="KW-0029">Amino-acid transport</keyword>
<evidence type="ECO:0000256" key="8">
    <source>
        <dbReference type="ARBA" id="ARBA00022989"/>
    </source>
</evidence>
<keyword evidence="6 10" id="KW-0812">Transmembrane</keyword>
<evidence type="ECO:0000256" key="2">
    <source>
        <dbReference type="ARBA" id="ARBA00010072"/>
    </source>
</evidence>
<dbReference type="PANTHER" id="PTHR30133">
    <property type="entry name" value="CATIONIC AMINO ACID TRANSPORTER, MEMBRANE COMPONENT"/>
    <property type="match status" value="1"/>
</dbReference>
<evidence type="ECO:0000313" key="13">
    <source>
        <dbReference type="Proteomes" id="UP000270873"/>
    </source>
</evidence>
<evidence type="ECO:0000256" key="10">
    <source>
        <dbReference type="RuleBase" id="RU363032"/>
    </source>
</evidence>
<dbReference type="GO" id="GO:0022857">
    <property type="term" value="F:transmembrane transporter activity"/>
    <property type="evidence" value="ECO:0007669"/>
    <property type="project" value="InterPro"/>
</dbReference>
<dbReference type="InterPro" id="IPR010065">
    <property type="entry name" value="AA_ABC_transptr_permease_3TM"/>
</dbReference>
<dbReference type="InterPro" id="IPR051613">
    <property type="entry name" value="ABC_transp_permease_HisMQ"/>
</dbReference>
<dbReference type="NCBIfam" id="TIGR01726">
    <property type="entry name" value="HEQRo_perm_3TM"/>
    <property type="match status" value="1"/>
</dbReference>
<dbReference type="Proteomes" id="UP000270873">
    <property type="component" value="Unassembled WGS sequence"/>
</dbReference>
<protein>
    <submittedName>
        <fullName evidence="12">Histidine ABC transporter, permease protein</fullName>
    </submittedName>
</protein>
<gene>
    <name evidence="12" type="ORF">ALP66_00085</name>
</gene>
<comment type="similarity">
    <text evidence="2">Belongs to the binding-protein-dependent transport system permease family. HisMQ subfamily.</text>
</comment>
<reference evidence="12 13" key="1">
    <citation type="submission" date="2018-08" db="EMBL/GenBank/DDBJ databases">
        <title>Recombination of ecologically and evolutionarily significant loci maintains genetic cohesion in the Pseudomonas syringae species complex.</title>
        <authorList>
            <person name="Dillon M."/>
            <person name="Thakur S."/>
            <person name="Almeida R.N.D."/>
            <person name="Weir B.S."/>
            <person name="Guttman D.S."/>
        </authorList>
    </citation>
    <scope>NUCLEOTIDE SEQUENCE [LARGE SCALE GENOMIC DNA]</scope>
    <source>
        <strain evidence="12 13">ICMP 7847</strain>
    </source>
</reference>
<keyword evidence="9 10" id="KW-0472">Membrane</keyword>
<proteinExistence type="inferred from homology"/>
<evidence type="ECO:0000256" key="3">
    <source>
        <dbReference type="ARBA" id="ARBA00022448"/>
    </source>
</evidence>
<dbReference type="EMBL" id="RBSP01000045">
    <property type="protein sequence ID" value="RMS54969.1"/>
    <property type="molecule type" value="Genomic_DNA"/>
</dbReference>
<dbReference type="Pfam" id="PF00528">
    <property type="entry name" value="BPD_transp_1"/>
    <property type="match status" value="1"/>
</dbReference>
<feature type="transmembrane region" description="Helical" evidence="10">
    <location>
        <begin position="63"/>
        <end position="84"/>
    </location>
</feature>
<feature type="transmembrane region" description="Helical" evidence="10">
    <location>
        <begin position="205"/>
        <end position="229"/>
    </location>
</feature>
<dbReference type="InterPro" id="IPR035906">
    <property type="entry name" value="MetI-like_sf"/>
</dbReference>
<dbReference type="AlphaFoldDB" id="A0A658KPC4"/>
<evidence type="ECO:0000256" key="6">
    <source>
        <dbReference type="ARBA" id="ARBA00022692"/>
    </source>
</evidence>
<comment type="subcellular location">
    <subcellularLocation>
        <location evidence="1">Cell inner membrane</location>
        <topology evidence="1">Multi-pass membrane protein</topology>
    </subcellularLocation>
    <subcellularLocation>
        <location evidence="10">Cell membrane</location>
        <topology evidence="10">Multi-pass membrane protein</topology>
    </subcellularLocation>
</comment>
<evidence type="ECO:0000256" key="9">
    <source>
        <dbReference type="ARBA" id="ARBA00023136"/>
    </source>
</evidence>
<keyword evidence="3 10" id="KW-0813">Transport</keyword>
<name>A0A658KPC4_PSEA0</name>
<keyword evidence="8 10" id="KW-1133">Transmembrane helix</keyword>
<evidence type="ECO:0000259" key="11">
    <source>
        <dbReference type="PROSITE" id="PS50928"/>
    </source>
</evidence>
<dbReference type="SUPFAM" id="SSF161098">
    <property type="entry name" value="MetI-like"/>
    <property type="match status" value="1"/>
</dbReference>
<sequence>MLDALMQNLGLSAFSLKGFGPLLLEGTWMTIKLAVLSLALSILLGLIGASAKLSSSALLRVPAQIYTTLIRGIPDLVLMLLIFYSLQTWLTMLTDAMEWEYIEINPFGAGVITLGFIYGAYFTETFRGAILAIPKGHREAGLALGMSRSRILFKLVLPQMWRIALPGLGNLFMILMKDTALVSVIGLEEIMRHAQIAVGFTKQAFTFYMVAAFMYLGLTVLAMAGMYFLEKRASRGFLRSAS</sequence>
<keyword evidence="5" id="KW-0997">Cell inner membrane</keyword>
<organism evidence="12 13">
    <name type="scientific">Pseudomonas amygdali pv. photiniae</name>
    <dbReference type="NCBI Taxonomy" id="251724"/>
    <lineage>
        <taxon>Bacteria</taxon>
        <taxon>Pseudomonadati</taxon>
        <taxon>Pseudomonadota</taxon>
        <taxon>Gammaproteobacteria</taxon>
        <taxon>Pseudomonadales</taxon>
        <taxon>Pseudomonadaceae</taxon>
        <taxon>Pseudomonas</taxon>
        <taxon>Pseudomonas amygdali</taxon>
    </lineage>
</organism>
<dbReference type="Gene3D" id="1.10.3720.10">
    <property type="entry name" value="MetI-like"/>
    <property type="match status" value="1"/>
</dbReference>
<keyword evidence="4" id="KW-1003">Cell membrane</keyword>
<feature type="transmembrane region" description="Helical" evidence="10">
    <location>
        <begin position="104"/>
        <end position="122"/>
    </location>
</feature>
<dbReference type="PROSITE" id="PS50928">
    <property type="entry name" value="ABC_TM1"/>
    <property type="match status" value="1"/>
</dbReference>
<dbReference type="InterPro" id="IPR000515">
    <property type="entry name" value="MetI-like"/>
</dbReference>
<feature type="transmembrane region" description="Helical" evidence="10">
    <location>
        <begin position="31"/>
        <end position="51"/>
    </location>
</feature>
<feature type="domain" description="ABC transmembrane type-1" evidence="11">
    <location>
        <begin position="27"/>
        <end position="226"/>
    </location>
</feature>
<evidence type="ECO:0000256" key="5">
    <source>
        <dbReference type="ARBA" id="ARBA00022519"/>
    </source>
</evidence>
<comment type="caution">
    <text evidence="12">The sequence shown here is derived from an EMBL/GenBank/DDBJ whole genome shotgun (WGS) entry which is preliminary data.</text>
</comment>
<evidence type="ECO:0000256" key="1">
    <source>
        <dbReference type="ARBA" id="ARBA00004429"/>
    </source>
</evidence>
<evidence type="ECO:0000313" key="12">
    <source>
        <dbReference type="EMBL" id="RMS54969.1"/>
    </source>
</evidence>